<keyword evidence="1" id="KW-0732">Signal</keyword>
<accession>A0A6S6TG29</accession>
<dbReference type="EMBL" id="CACVAW010000067">
    <property type="protein sequence ID" value="CAA6815407.1"/>
    <property type="molecule type" value="Genomic_DNA"/>
</dbReference>
<gene>
    <name evidence="2" type="ORF">HELGO_WM9042</name>
</gene>
<feature type="chain" id="PRO_5028424709" evidence="1">
    <location>
        <begin position="21"/>
        <end position="216"/>
    </location>
</feature>
<dbReference type="Pfam" id="PF09673">
    <property type="entry name" value="TrbC_Ftype"/>
    <property type="match status" value="1"/>
</dbReference>
<protein>
    <submittedName>
        <fullName evidence="2">Uncharacterized protein</fullName>
    </submittedName>
</protein>
<dbReference type="AlphaFoldDB" id="A0A6S6TG29"/>
<organism evidence="2">
    <name type="scientific">uncultured Campylobacterales bacterium</name>
    <dbReference type="NCBI Taxonomy" id="352960"/>
    <lineage>
        <taxon>Bacteria</taxon>
        <taxon>Pseudomonadati</taxon>
        <taxon>Campylobacterota</taxon>
        <taxon>Epsilonproteobacteria</taxon>
        <taxon>Campylobacterales</taxon>
        <taxon>environmental samples</taxon>
    </lineage>
</organism>
<dbReference type="InterPro" id="IPR019106">
    <property type="entry name" value="T4SS_TrbC"/>
</dbReference>
<evidence type="ECO:0000313" key="2">
    <source>
        <dbReference type="EMBL" id="CAA6815407.1"/>
    </source>
</evidence>
<feature type="signal peptide" evidence="1">
    <location>
        <begin position="1"/>
        <end position="20"/>
    </location>
</feature>
<proteinExistence type="predicted"/>
<name>A0A6S6TG29_9BACT</name>
<evidence type="ECO:0000256" key="1">
    <source>
        <dbReference type="SAM" id="SignalP"/>
    </source>
</evidence>
<reference evidence="2" key="1">
    <citation type="submission" date="2020-01" db="EMBL/GenBank/DDBJ databases">
        <authorList>
            <person name="Meier V. D."/>
            <person name="Meier V D."/>
        </authorList>
    </citation>
    <scope>NUCLEOTIDE SEQUENCE</scope>
    <source>
        <strain evidence="2">HLG_WM_MAG_12</strain>
    </source>
</reference>
<sequence length="216" mass="25244">MKKICFILIISFLYSFDAQAIINDIPAIAKYNKPNTYQIPDHVLNMYEKQLPAKDRWLVDSYKKEVELLKNPILVDTIFHFVSASVPLANISNTLTSVNKLKSKYPDLEYRNIYEGISGDSIDQIKELNRYMNEDLNDSGSFEHFYMKIDFNVFRKFNITKAPALAFAQCNKRSIYPSDCEIKYLVRGDIKLDYFFSLIGEDNSSLKEYYFELIEN</sequence>